<organism evidence="1 2">
    <name type="scientific">Symplocastrum torsivum CPER-KK1</name>
    <dbReference type="NCBI Taxonomy" id="450513"/>
    <lineage>
        <taxon>Bacteria</taxon>
        <taxon>Bacillati</taxon>
        <taxon>Cyanobacteriota</taxon>
        <taxon>Cyanophyceae</taxon>
        <taxon>Oscillatoriophycideae</taxon>
        <taxon>Oscillatoriales</taxon>
        <taxon>Microcoleaceae</taxon>
        <taxon>Symplocastrum</taxon>
    </lineage>
</organism>
<evidence type="ECO:0000313" key="1">
    <source>
        <dbReference type="EMBL" id="MBW4548305.1"/>
    </source>
</evidence>
<proteinExistence type="predicted"/>
<dbReference type="Proteomes" id="UP000753908">
    <property type="component" value="Unassembled WGS sequence"/>
</dbReference>
<accession>A0A951PQD5</accession>
<reference evidence="1" key="2">
    <citation type="journal article" date="2022" name="Microbiol. Resour. Announc.">
        <title>Metagenome Sequencing to Explore Phylogenomics of Terrestrial Cyanobacteria.</title>
        <authorList>
            <person name="Ward R.D."/>
            <person name="Stajich J.E."/>
            <person name="Johansen J.R."/>
            <person name="Huntemann M."/>
            <person name="Clum A."/>
            <person name="Foster B."/>
            <person name="Foster B."/>
            <person name="Roux S."/>
            <person name="Palaniappan K."/>
            <person name="Varghese N."/>
            <person name="Mukherjee S."/>
            <person name="Reddy T.B.K."/>
            <person name="Daum C."/>
            <person name="Copeland A."/>
            <person name="Chen I.A."/>
            <person name="Ivanova N.N."/>
            <person name="Kyrpides N.C."/>
            <person name="Shapiro N."/>
            <person name="Eloe-Fadrosh E.A."/>
            <person name="Pietrasiak N."/>
        </authorList>
    </citation>
    <scope>NUCLEOTIDE SEQUENCE</scope>
    <source>
        <strain evidence="1">CPER-KK1</strain>
    </source>
</reference>
<name>A0A951PQD5_9CYAN</name>
<sequence>MLEKLESDRTINSQQLHLIKTRVNIAVHGGFKRKVLFVKLSFYLYVANDNSSV</sequence>
<gene>
    <name evidence="1" type="ORF">KME25_28275</name>
</gene>
<dbReference type="EMBL" id="JAHHIF010000058">
    <property type="protein sequence ID" value="MBW4548305.1"/>
    <property type="molecule type" value="Genomic_DNA"/>
</dbReference>
<reference evidence="1" key="1">
    <citation type="submission" date="2021-05" db="EMBL/GenBank/DDBJ databases">
        <authorList>
            <person name="Pietrasiak N."/>
            <person name="Ward R."/>
            <person name="Stajich J.E."/>
            <person name="Kurbessoian T."/>
        </authorList>
    </citation>
    <scope>NUCLEOTIDE SEQUENCE</scope>
    <source>
        <strain evidence="1">CPER-KK1</strain>
    </source>
</reference>
<comment type="caution">
    <text evidence="1">The sequence shown here is derived from an EMBL/GenBank/DDBJ whole genome shotgun (WGS) entry which is preliminary data.</text>
</comment>
<dbReference type="AlphaFoldDB" id="A0A951PQD5"/>
<evidence type="ECO:0000313" key="2">
    <source>
        <dbReference type="Proteomes" id="UP000753908"/>
    </source>
</evidence>
<protein>
    <submittedName>
        <fullName evidence="1">Uncharacterized protein</fullName>
    </submittedName>
</protein>